<name>A0A2P2L9U9_RHIMU</name>
<protein>
    <submittedName>
        <fullName evidence="1">Uncharacterized protein</fullName>
    </submittedName>
</protein>
<proteinExistence type="predicted"/>
<evidence type="ECO:0000313" key="1">
    <source>
        <dbReference type="EMBL" id="MBX14721.1"/>
    </source>
</evidence>
<sequence length="20" mass="2417">MKICHMCRSQKNPLQQVRIC</sequence>
<dbReference type="EMBL" id="GGEC01034237">
    <property type="protein sequence ID" value="MBX14721.1"/>
    <property type="molecule type" value="Transcribed_RNA"/>
</dbReference>
<reference evidence="1" key="1">
    <citation type="submission" date="2018-02" db="EMBL/GenBank/DDBJ databases">
        <title>Rhizophora mucronata_Transcriptome.</title>
        <authorList>
            <person name="Meera S.P."/>
            <person name="Sreeshan A."/>
            <person name="Augustine A."/>
        </authorList>
    </citation>
    <scope>NUCLEOTIDE SEQUENCE</scope>
    <source>
        <tissue evidence="1">Leaf</tissue>
    </source>
</reference>
<dbReference type="AlphaFoldDB" id="A0A2P2L9U9"/>
<organism evidence="1">
    <name type="scientific">Rhizophora mucronata</name>
    <name type="common">Asiatic mangrove</name>
    <dbReference type="NCBI Taxonomy" id="61149"/>
    <lineage>
        <taxon>Eukaryota</taxon>
        <taxon>Viridiplantae</taxon>
        <taxon>Streptophyta</taxon>
        <taxon>Embryophyta</taxon>
        <taxon>Tracheophyta</taxon>
        <taxon>Spermatophyta</taxon>
        <taxon>Magnoliopsida</taxon>
        <taxon>eudicotyledons</taxon>
        <taxon>Gunneridae</taxon>
        <taxon>Pentapetalae</taxon>
        <taxon>rosids</taxon>
        <taxon>fabids</taxon>
        <taxon>Malpighiales</taxon>
        <taxon>Rhizophoraceae</taxon>
        <taxon>Rhizophora</taxon>
    </lineage>
</organism>
<accession>A0A2P2L9U9</accession>